<dbReference type="GO" id="GO:0006298">
    <property type="term" value="P:mismatch repair"/>
    <property type="evidence" value="ECO:0007669"/>
    <property type="project" value="UniProtKB-UniRule"/>
</dbReference>
<dbReference type="Proteomes" id="UP000007488">
    <property type="component" value="Chromosome"/>
</dbReference>
<dbReference type="SMART" id="SM01340">
    <property type="entry name" value="DNA_mis_repair"/>
    <property type="match status" value="1"/>
</dbReference>
<evidence type="ECO:0000256" key="2">
    <source>
        <dbReference type="ARBA" id="ARBA00022763"/>
    </source>
</evidence>
<dbReference type="SMART" id="SM00853">
    <property type="entry name" value="MutL_C"/>
    <property type="match status" value="1"/>
</dbReference>
<dbReference type="EMBL" id="CP002547">
    <property type="protein sequence ID" value="ADY56065.1"/>
    <property type="molecule type" value="Genomic_DNA"/>
</dbReference>
<dbReference type="eggNOG" id="COG0323">
    <property type="taxonomic scope" value="Bacteria"/>
</dbReference>
<dbReference type="KEGG" id="sgy:Sgly_1768"/>
<dbReference type="InterPro" id="IPR042121">
    <property type="entry name" value="MutL_C_regsub"/>
</dbReference>
<accession>F0SZH9</accession>
<comment type="function">
    <text evidence="4">This protein is involved in the repair of mismatches in DNA. It is required for dam-dependent methyl-directed DNA mismatch repair. May act as a 'molecular matchmaker', a protein that promotes the formation of a stable complex between two or more DNA-binding proteins in an ATP-dependent manner without itself being part of a final effector complex.</text>
</comment>
<dbReference type="Gene3D" id="3.30.230.10">
    <property type="match status" value="1"/>
</dbReference>
<dbReference type="InterPro" id="IPR020568">
    <property type="entry name" value="Ribosomal_Su5_D2-typ_SF"/>
</dbReference>
<dbReference type="Gene3D" id="3.30.565.10">
    <property type="entry name" value="Histidine kinase-like ATPase, C-terminal domain"/>
    <property type="match status" value="1"/>
</dbReference>
<dbReference type="Pfam" id="PF13589">
    <property type="entry name" value="HATPase_c_3"/>
    <property type="match status" value="1"/>
</dbReference>
<dbReference type="InterPro" id="IPR014790">
    <property type="entry name" value="MutL_C"/>
</dbReference>
<dbReference type="GO" id="GO:0016887">
    <property type="term" value="F:ATP hydrolysis activity"/>
    <property type="evidence" value="ECO:0007669"/>
    <property type="project" value="InterPro"/>
</dbReference>
<dbReference type="SUPFAM" id="SSF54211">
    <property type="entry name" value="Ribosomal protein S5 domain 2-like"/>
    <property type="match status" value="1"/>
</dbReference>
<dbReference type="InterPro" id="IPR013507">
    <property type="entry name" value="DNA_mismatch_S5_2-like"/>
</dbReference>
<dbReference type="RefSeq" id="WP_013624933.1">
    <property type="nucleotide sequence ID" value="NC_015172.1"/>
</dbReference>
<dbReference type="AlphaFoldDB" id="F0SZH9"/>
<dbReference type="CDD" id="cd16926">
    <property type="entry name" value="HATPase_MutL-MLH-PMS-like"/>
    <property type="match status" value="1"/>
</dbReference>
<dbReference type="STRING" id="645991.Sgly_1768"/>
<feature type="domain" description="DNA mismatch repair protein S5" evidence="6">
    <location>
        <begin position="210"/>
        <end position="328"/>
    </location>
</feature>
<keyword evidence="2 4" id="KW-0227">DNA damage</keyword>
<evidence type="ECO:0000313" key="7">
    <source>
        <dbReference type="EMBL" id="ADY56065.1"/>
    </source>
</evidence>
<evidence type="ECO:0000256" key="1">
    <source>
        <dbReference type="ARBA" id="ARBA00006082"/>
    </source>
</evidence>
<evidence type="ECO:0000256" key="3">
    <source>
        <dbReference type="ARBA" id="ARBA00023204"/>
    </source>
</evidence>
<reference evidence="7 8" key="1">
    <citation type="journal article" date="2011" name="Stand. Genomic Sci.">
        <title>Complete genome sequence of Syntrophobotulus glycolicus type strain (FlGlyR).</title>
        <authorList>
            <person name="Han C."/>
            <person name="Mwirichia R."/>
            <person name="Chertkov O."/>
            <person name="Held B."/>
            <person name="Lapidus A."/>
            <person name="Nolan M."/>
            <person name="Lucas S."/>
            <person name="Hammon N."/>
            <person name="Deshpande S."/>
            <person name="Cheng J.F."/>
            <person name="Tapia R."/>
            <person name="Goodwin L."/>
            <person name="Pitluck S."/>
            <person name="Huntemann M."/>
            <person name="Liolios K."/>
            <person name="Ivanova N."/>
            <person name="Pagani I."/>
            <person name="Mavromatis K."/>
            <person name="Ovchinikova G."/>
            <person name="Pati A."/>
            <person name="Chen A."/>
            <person name="Palaniappan K."/>
            <person name="Land M."/>
            <person name="Hauser L."/>
            <person name="Brambilla E.M."/>
            <person name="Rohde M."/>
            <person name="Spring S."/>
            <person name="Sikorski J."/>
            <person name="Goker M."/>
            <person name="Woyke T."/>
            <person name="Bristow J."/>
            <person name="Eisen J.A."/>
            <person name="Markowitz V."/>
            <person name="Hugenholtz P."/>
            <person name="Kyrpides N.C."/>
            <person name="Klenk H.P."/>
            <person name="Detter J.C."/>
        </authorList>
    </citation>
    <scope>NUCLEOTIDE SEQUENCE [LARGE SCALE GENOMIC DNA]</scope>
    <source>
        <strain evidence="8">DSM 8271 / FlGlyR</strain>
    </source>
</reference>
<dbReference type="PANTHER" id="PTHR10073:SF12">
    <property type="entry name" value="DNA MISMATCH REPAIR PROTEIN MLH1"/>
    <property type="match status" value="1"/>
</dbReference>
<dbReference type="GO" id="GO:0032300">
    <property type="term" value="C:mismatch repair complex"/>
    <property type="evidence" value="ECO:0007669"/>
    <property type="project" value="InterPro"/>
</dbReference>
<dbReference type="InterPro" id="IPR036890">
    <property type="entry name" value="HATPase_C_sf"/>
</dbReference>
<dbReference type="HOGENOM" id="CLU_004131_4_1_9"/>
<sequence length="663" mass="74568">MQKRIKILNQLCINQIAAGEVVERPLSVVKELVENSLDAGAEHIEITVEGNGTALIRVRDDGSGIAPEELQTAVLPHATSKISHIEDLDTLATLGFRGEALPSIASVSRMEIVSRTADSALGARLSIENSEVKNFEETGCPKGTTVTIRDLFYTTPARYKFLKSQGTEFGLISDMVSKLALTKPAVRFILKHAKHTVFMSPGDGSLRHVIASVMGSQIAQKLVPVSFCNEHYAVSGYLSMPDLTRNNGNYQVLMINGRIIRSKQLRQAVKNSFHTLIPHNTYPIVVLNIELSPSLYDVNVHPSKMEIKFKQENELMTFLTAQLNKAVLDGRKIERIDLHPPAFGQAKETSLFLNEISDSLKESQTVYARNKDFDFRSKSNTSSRHTEQPMETVETLSDLFRQSKQNEIESNPRGINHQEAITGKNINDLTEINTNAIDTNINHIANDPSDIKDKINHTDHFNDLNSVNPLGNLRALGQIMGTYILATDDQSLYIIDQHAAHERITVEKLYRSFQKDTPDSQLLLLPITLTLSVHEEQIVLSNFELFRKSGFILEQFGDRTYLLRGVPLIKNLDKPEEIFLSFIDELMKDRTTVSLENIIEKWIFTAACRNSIKGNDYLSIPDMQALLFNLSRAENPYTCPHGRPVIIEITQEELTKKFKRNYA</sequence>
<name>F0SZH9_SYNGF</name>
<evidence type="ECO:0000256" key="4">
    <source>
        <dbReference type="HAMAP-Rule" id="MF_00149"/>
    </source>
</evidence>
<dbReference type="InterPro" id="IPR037198">
    <property type="entry name" value="MutL_C_sf"/>
</dbReference>
<dbReference type="InterPro" id="IPR014721">
    <property type="entry name" value="Ribsml_uS5_D2-typ_fold_subgr"/>
</dbReference>
<evidence type="ECO:0000259" key="6">
    <source>
        <dbReference type="SMART" id="SM01340"/>
    </source>
</evidence>
<dbReference type="Pfam" id="PF08676">
    <property type="entry name" value="MutL_C"/>
    <property type="match status" value="1"/>
</dbReference>
<reference evidence="8" key="2">
    <citation type="submission" date="2011-02" db="EMBL/GenBank/DDBJ databases">
        <title>The complete genome of Syntrophobotulus glycolicus DSM 8271.</title>
        <authorList>
            <person name="Lucas S."/>
            <person name="Copeland A."/>
            <person name="Lapidus A."/>
            <person name="Bruce D."/>
            <person name="Goodwin L."/>
            <person name="Pitluck S."/>
            <person name="Kyrpides N."/>
            <person name="Mavromatis K."/>
            <person name="Pagani I."/>
            <person name="Ivanova N."/>
            <person name="Mikhailova N."/>
            <person name="Chertkov O."/>
            <person name="Held B."/>
            <person name="Detter J.C."/>
            <person name="Tapia R."/>
            <person name="Han C."/>
            <person name="Land M."/>
            <person name="Hauser L."/>
            <person name="Markowitz V."/>
            <person name="Cheng J.-F."/>
            <person name="Hugenholtz P."/>
            <person name="Woyke T."/>
            <person name="Wu D."/>
            <person name="Spring S."/>
            <person name="Schroeder M."/>
            <person name="Brambilla E."/>
            <person name="Klenk H.-P."/>
            <person name="Eisen J.A."/>
        </authorList>
    </citation>
    <scope>NUCLEOTIDE SEQUENCE [LARGE SCALE GENOMIC DNA]</scope>
    <source>
        <strain evidence="8">DSM 8271 / FlGlyR</strain>
    </source>
</reference>
<dbReference type="GO" id="GO:0140664">
    <property type="term" value="F:ATP-dependent DNA damage sensor activity"/>
    <property type="evidence" value="ECO:0007669"/>
    <property type="project" value="InterPro"/>
</dbReference>
<dbReference type="InterPro" id="IPR014762">
    <property type="entry name" value="DNA_mismatch_repair_CS"/>
</dbReference>
<dbReference type="Gene3D" id="3.30.1540.20">
    <property type="entry name" value="MutL, C-terminal domain, dimerisation subdomain"/>
    <property type="match status" value="1"/>
</dbReference>
<dbReference type="SUPFAM" id="SSF55874">
    <property type="entry name" value="ATPase domain of HSP90 chaperone/DNA topoisomerase II/histidine kinase"/>
    <property type="match status" value="1"/>
</dbReference>
<dbReference type="InterPro" id="IPR002099">
    <property type="entry name" value="MutL/Mlh/PMS"/>
</dbReference>
<proteinExistence type="inferred from homology"/>
<keyword evidence="8" id="KW-1185">Reference proteome</keyword>
<keyword evidence="3 4" id="KW-0234">DNA repair</keyword>
<evidence type="ECO:0000313" key="8">
    <source>
        <dbReference type="Proteomes" id="UP000007488"/>
    </source>
</evidence>
<dbReference type="Gene3D" id="3.30.1370.100">
    <property type="entry name" value="MutL, C-terminal domain, regulatory subdomain"/>
    <property type="match status" value="1"/>
</dbReference>
<dbReference type="PANTHER" id="PTHR10073">
    <property type="entry name" value="DNA MISMATCH REPAIR PROTEIN MLH, PMS, MUTL"/>
    <property type="match status" value="1"/>
</dbReference>
<dbReference type="Pfam" id="PF01119">
    <property type="entry name" value="DNA_mis_repair"/>
    <property type="match status" value="1"/>
</dbReference>
<dbReference type="FunFam" id="3.30.565.10:FF:000003">
    <property type="entry name" value="DNA mismatch repair endonuclease MutL"/>
    <property type="match status" value="1"/>
</dbReference>
<dbReference type="NCBIfam" id="TIGR00585">
    <property type="entry name" value="mutl"/>
    <property type="match status" value="1"/>
</dbReference>
<dbReference type="InterPro" id="IPR042120">
    <property type="entry name" value="MutL_C_dimsub"/>
</dbReference>
<gene>
    <name evidence="4" type="primary">mutL</name>
    <name evidence="7" type="ordered locus">Sgly_1768</name>
</gene>
<dbReference type="CDD" id="cd00782">
    <property type="entry name" value="MutL_Trans"/>
    <property type="match status" value="1"/>
</dbReference>
<dbReference type="PROSITE" id="PS00058">
    <property type="entry name" value="DNA_MISMATCH_REPAIR_1"/>
    <property type="match status" value="1"/>
</dbReference>
<comment type="similarity">
    <text evidence="1 4">Belongs to the DNA mismatch repair MutL/HexB family.</text>
</comment>
<evidence type="ECO:0000259" key="5">
    <source>
        <dbReference type="SMART" id="SM00853"/>
    </source>
</evidence>
<protein>
    <recommendedName>
        <fullName evidence="4">DNA mismatch repair protein MutL</fullName>
    </recommendedName>
</protein>
<dbReference type="GO" id="GO:0005524">
    <property type="term" value="F:ATP binding"/>
    <property type="evidence" value="ECO:0007669"/>
    <property type="project" value="InterPro"/>
</dbReference>
<dbReference type="SUPFAM" id="SSF118116">
    <property type="entry name" value="DNA mismatch repair protein MutL"/>
    <property type="match status" value="1"/>
</dbReference>
<feature type="domain" description="MutL C-terminal dimerisation" evidence="5">
    <location>
        <begin position="475"/>
        <end position="618"/>
    </location>
</feature>
<organism evidence="7 8">
    <name type="scientific">Syntrophobotulus glycolicus (strain DSM 8271 / FlGlyR)</name>
    <dbReference type="NCBI Taxonomy" id="645991"/>
    <lineage>
        <taxon>Bacteria</taxon>
        <taxon>Bacillati</taxon>
        <taxon>Bacillota</taxon>
        <taxon>Clostridia</taxon>
        <taxon>Eubacteriales</taxon>
        <taxon>Desulfitobacteriaceae</taxon>
        <taxon>Syntrophobotulus</taxon>
    </lineage>
</organism>
<dbReference type="InterPro" id="IPR038973">
    <property type="entry name" value="MutL/Mlh/Pms-like"/>
</dbReference>
<dbReference type="OrthoDB" id="9763467at2"/>
<dbReference type="InterPro" id="IPR020667">
    <property type="entry name" value="DNA_mismatch_repair_MutL"/>
</dbReference>
<dbReference type="HAMAP" id="MF_00149">
    <property type="entry name" value="DNA_mis_repair"/>
    <property type="match status" value="1"/>
</dbReference>
<dbReference type="GO" id="GO:0030983">
    <property type="term" value="F:mismatched DNA binding"/>
    <property type="evidence" value="ECO:0007669"/>
    <property type="project" value="InterPro"/>
</dbReference>